<dbReference type="AlphaFoldDB" id="A0AAV4UC14"/>
<evidence type="ECO:0000313" key="2">
    <source>
        <dbReference type="EMBL" id="GIY55334.1"/>
    </source>
</evidence>
<sequence length="93" mass="10885">MVGRFLHLSACLLAKEESHRDQKNPLIGPSVRTSWPSQNRKFRYLLISISYLIIIHSIFPSYYFLADLSFSFFTYERLQCMLIDYLYLDAGGP</sequence>
<evidence type="ECO:0000256" key="1">
    <source>
        <dbReference type="SAM" id="Phobius"/>
    </source>
</evidence>
<dbReference type="EMBL" id="BPLR01012631">
    <property type="protein sequence ID" value="GIY55334.1"/>
    <property type="molecule type" value="Genomic_DNA"/>
</dbReference>
<proteinExistence type="predicted"/>
<comment type="caution">
    <text evidence="2">The sequence shown here is derived from an EMBL/GenBank/DDBJ whole genome shotgun (WGS) entry which is preliminary data.</text>
</comment>
<keyword evidence="3" id="KW-1185">Reference proteome</keyword>
<keyword evidence="1" id="KW-0472">Membrane</keyword>
<keyword evidence="1" id="KW-1133">Transmembrane helix</keyword>
<dbReference type="Proteomes" id="UP001054945">
    <property type="component" value="Unassembled WGS sequence"/>
</dbReference>
<organism evidence="2 3">
    <name type="scientific">Caerostris extrusa</name>
    <name type="common">Bark spider</name>
    <name type="synonym">Caerostris bankana</name>
    <dbReference type="NCBI Taxonomy" id="172846"/>
    <lineage>
        <taxon>Eukaryota</taxon>
        <taxon>Metazoa</taxon>
        <taxon>Ecdysozoa</taxon>
        <taxon>Arthropoda</taxon>
        <taxon>Chelicerata</taxon>
        <taxon>Arachnida</taxon>
        <taxon>Araneae</taxon>
        <taxon>Araneomorphae</taxon>
        <taxon>Entelegynae</taxon>
        <taxon>Araneoidea</taxon>
        <taxon>Araneidae</taxon>
        <taxon>Caerostris</taxon>
    </lineage>
</organism>
<protein>
    <submittedName>
        <fullName evidence="2">Uncharacterized protein</fullName>
    </submittedName>
</protein>
<gene>
    <name evidence="2" type="ORF">CEXT_597911</name>
</gene>
<accession>A0AAV4UC14</accession>
<name>A0AAV4UC14_CAEEX</name>
<reference evidence="2 3" key="1">
    <citation type="submission" date="2021-06" db="EMBL/GenBank/DDBJ databases">
        <title>Caerostris extrusa draft genome.</title>
        <authorList>
            <person name="Kono N."/>
            <person name="Arakawa K."/>
        </authorList>
    </citation>
    <scope>NUCLEOTIDE SEQUENCE [LARGE SCALE GENOMIC DNA]</scope>
</reference>
<keyword evidence="1" id="KW-0812">Transmembrane</keyword>
<feature type="transmembrane region" description="Helical" evidence="1">
    <location>
        <begin position="42"/>
        <end position="65"/>
    </location>
</feature>
<evidence type="ECO:0000313" key="3">
    <source>
        <dbReference type="Proteomes" id="UP001054945"/>
    </source>
</evidence>